<protein>
    <submittedName>
        <fullName evidence="2">Uncharacterized protein</fullName>
    </submittedName>
</protein>
<comment type="caution">
    <text evidence="2">The sequence shown here is derived from an EMBL/GenBank/DDBJ whole genome shotgun (WGS) entry which is preliminary data.</text>
</comment>
<name>A0A9K3CY23_9EUKA</name>
<gene>
    <name evidence="2" type="ORF">KIPB_005898</name>
</gene>
<sequence>MQCQSISGCEKASTTPRVTPCGKETPRFPCRLGTEPMSLARVLYALAPDEVQFHLGHAVPLILCGACAALTLRPSMSMAHSVASVFDGSAIRLALRGMVISVSSIYLLSRGFGDSSYHRIVQSCLLMTLCLLPRLLRELMGMFNPDTCKGDMCRTALTPEAQAQAESEAESEADGCTCGGKCRIQTQGLEGVDSDMQLVSSPLQKFQRQFACLTHTDRGSTPDPLSISCPHPTLAKAWFTVRDAVLVLSDGVREIAGAHPRLCFGAYGILSLTAPSKASLFKTVLLSILLAPDSAQYSLMPRVSRTLHGGMRTITLITHWAGYVHVYI</sequence>
<feature type="region of interest" description="Disordered" evidence="1">
    <location>
        <begin position="1"/>
        <end position="20"/>
    </location>
</feature>
<feature type="compositionally biased region" description="Polar residues" evidence="1">
    <location>
        <begin position="1"/>
        <end position="17"/>
    </location>
</feature>
<proteinExistence type="predicted"/>
<evidence type="ECO:0000256" key="1">
    <source>
        <dbReference type="SAM" id="MobiDB-lite"/>
    </source>
</evidence>
<evidence type="ECO:0000313" key="3">
    <source>
        <dbReference type="Proteomes" id="UP000265618"/>
    </source>
</evidence>
<dbReference type="Proteomes" id="UP000265618">
    <property type="component" value="Unassembled WGS sequence"/>
</dbReference>
<keyword evidence="3" id="KW-1185">Reference proteome</keyword>
<reference evidence="2 3" key="1">
    <citation type="journal article" date="2018" name="PLoS ONE">
        <title>The draft genome of Kipferlia bialata reveals reductive genome evolution in fornicate parasites.</title>
        <authorList>
            <person name="Tanifuji G."/>
            <person name="Takabayashi S."/>
            <person name="Kume K."/>
            <person name="Takagi M."/>
            <person name="Nakayama T."/>
            <person name="Kamikawa R."/>
            <person name="Inagaki Y."/>
            <person name="Hashimoto T."/>
        </authorList>
    </citation>
    <scope>NUCLEOTIDE SEQUENCE [LARGE SCALE GENOMIC DNA]</scope>
    <source>
        <strain evidence="2">NY0173</strain>
    </source>
</reference>
<accession>A0A9K3CY23</accession>
<dbReference type="EMBL" id="BDIP01001446">
    <property type="protein sequence ID" value="GIQ84413.1"/>
    <property type="molecule type" value="Genomic_DNA"/>
</dbReference>
<dbReference type="AlphaFoldDB" id="A0A9K3CY23"/>
<organism evidence="2 3">
    <name type="scientific">Kipferlia bialata</name>
    <dbReference type="NCBI Taxonomy" id="797122"/>
    <lineage>
        <taxon>Eukaryota</taxon>
        <taxon>Metamonada</taxon>
        <taxon>Carpediemonas-like organisms</taxon>
        <taxon>Kipferlia</taxon>
    </lineage>
</organism>
<evidence type="ECO:0000313" key="2">
    <source>
        <dbReference type="EMBL" id="GIQ84413.1"/>
    </source>
</evidence>